<dbReference type="AlphaFoldDB" id="A0A2H5F5Q9"/>
<keyword evidence="3" id="KW-1185">Reference proteome</keyword>
<evidence type="ECO:0000313" key="2">
    <source>
        <dbReference type="EMBL" id="AUH66864.1"/>
    </source>
</evidence>
<evidence type="ECO:0008006" key="4">
    <source>
        <dbReference type="Google" id="ProtNLM"/>
    </source>
</evidence>
<geneLocation type="plasmid" evidence="3">
    <name>ppz02</name>
</geneLocation>
<dbReference type="EMBL" id="CP025432">
    <property type="protein sequence ID" value="AUH66864.1"/>
    <property type="molecule type" value="Genomic_DNA"/>
</dbReference>
<dbReference type="RefSeq" id="WP_101754823.1">
    <property type="nucleotide sequence ID" value="NZ_CP025432.1"/>
</dbReference>
<name>A0A2H5F5Q9_9RHOB</name>
<reference evidence="2 3" key="1">
    <citation type="journal article" date="2013" name="Antonie Van Leeuwenhoek">
        <title>Paracoccus zhejiangensis sp. nov., isolated from activated sludge in wastewater-treatment system.</title>
        <authorList>
            <person name="Wu Z.G."/>
            <person name="Zhang D.F."/>
            <person name="Liu Y.L."/>
            <person name="Wang F."/>
            <person name="Jiang X."/>
            <person name="Li C."/>
            <person name="Li S.P."/>
            <person name="Hong Q."/>
            <person name="Li W.J."/>
        </authorList>
    </citation>
    <scope>NUCLEOTIDE SEQUENCE [LARGE SCALE GENOMIC DNA]</scope>
    <source>
        <strain evidence="2 3">J6</strain>
        <plasmid evidence="3">Plasmid ppz02</plasmid>
    </source>
</reference>
<keyword evidence="2" id="KW-0614">Plasmid</keyword>
<dbReference type="Proteomes" id="UP000234530">
    <property type="component" value="Plasmid pPZ02"/>
</dbReference>
<protein>
    <recommendedName>
        <fullName evidence="4">DUF1403 domain-containing protein</fullName>
    </recommendedName>
</protein>
<dbReference type="OrthoDB" id="7865302at2"/>
<proteinExistence type="predicted"/>
<sequence length="292" mass="30842">MTRAPSPDPAPTDALPRLPDWLRRPPAETLEEAGFSAGVALALLHQVQGRSEVPLALWRARLALQAAAQTARHAGRPEREVAIRDALCLMRPGDAPGPAGEIGLAWLRAVERPVSAETLARALPQLEDGRAAPRPGGPIQQAADAIEAALAGAPRDHRTALILGDAALARALGWTHLVPILGLGLARRDLGAGGGDLRLACHRAVLKAAGPALQLAAELTRRAVRLQAVAPRLRAKGAGRAVDLVRSRDAIAPAMLTGLMSDRAARRFCDRLVELGAGRELTGRETFRLYGL</sequence>
<evidence type="ECO:0000256" key="1">
    <source>
        <dbReference type="SAM" id="MobiDB-lite"/>
    </source>
</evidence>
<feature type="region of interest" description="Disordered" evidence="1">
    <location>
        <begin position="1"/>
        <end position="21"/>
    </location>
</feature>
<accession>A0A2H5F5Q9</accession>
<feature type="compositionally biased region" description="Pro residues" evidence="1">
    <location>
        <begin position="1"/>
        <end position="10"/>
    </location>
</feature>
<dbReference type="KEGG" id="pzh:CX676_21470"/>
<organism evidence="2 3">
    <name type="scientific">Paracoccus zhejiangensis</name>
    <dbReference type="NCBI Taxonomy" id="1077935"/>
    <lineage>
        <taxon>Bacteria</taxon>
        <taxon>Pseudomonadati</taxon>
        <taxon>Pseudomonadota</taxon>
        <taxon>Alphaproteobacteria</taxon>
        <taxon>Rhodobacterales</taxon>
        <taxon>Paracoccaceae</taxon>
        <taxon>Paracoccus</taxon>
    </lineage>
</organism>
<dbReference type="Pfam" id="PF07183">
    <property type="entry name" value="DUF1403"/>
    <property type="match status" value="1"/>
</dbReference>
<evidence type="ECO:0000313" key="3">
    <source>
        <dbReference type="Proteomes" id="UP000234530"/>
    </source>
</evidence>
<gene>
    <name evidence="2" type="ORF">CX676_21470</name>
</gene>
<dbReference type="InterPro" id="IPR009843">
    <property type="entry name" value="DUF1403"/>
</dbReference>